<keyword evidence="4" id="KW-1185">Reference proteome</keyword>
<dbReference type="Pfam" id="PF02458">
    <property type="entry name" value="Transferase"/>
    <property type="match status" value="1"/>
</dbReference>
<evidence type="ECO:0000256" key="1">
    <source>
        <dbReference type="ARBA" id="ARBA00022679"/>
    </source>
</evidence>
<evidence type="ECO:0000313" key="4">
    <source>
        <dbReference type="Proteomes" id="UP001415857"/>
    </source>
</evidence>
<comment type="caution">
    <text evidence="3">The sequence shown here is derived from an EMBL/GenBank/DDBJ whole genome shotgun (WGS) entry which is preliminary data.</text>
</comment>
<name>A0AAP0RW53_LIQFO</name>
<gene>
    <name evidence="3" type="ORF">L1049_025153</name>
</gene>
<dbReference type="InterPro" id="IPR051504">
    <property type="entry name" value="Plant_metabolite_acyltrans"/>
</dbReference>
<dbReference type="Proteomes" id="UP001415857">
    <property type="component" value="Unassembled WGS sequence"/>
</dbReference>
<protein>
    <submittedName>
        <fullName evidence="3">Uncharacterized protein</fullName>
    </submittedName>
</protein>
<evidence type="ECO:0000313" key="3">
    <source>
        <dbReference type="EMBL" id="KAK9285951.1"/>
    </source>
</evidence>
<dbReference type="GO" id="GO:0016747">
    <property type="term" value="F:acyltransferase activity, transferring groups other than amino-acyl groups"/>
    <property type="evidence" value="ECO:0007669"/>
    <property type="project" value="UniProtKB-ARBA"/>
</dbReference>
<dbReference type="InterPro" id="IPR023213">
    <property type="entry name" value="CAT-like_dom_sf"/>
</dbReference>
<accession>A0AAP0RW53</accession>
<dbReference type="AlphaFoldDB" id="A0AAP0RW53"/>
<dbReference type="PANTHER" id="PTHR31625">
    <property type="match status" value="1"/>
</dbReference>
<keyword evidence="1" id="KW-0808">Transferase</keyword>
<reference evidence="3 4" key="1">
    <citation type="journal article" date="2024" name="Plant J.">
        <title>Genome sequences and population genomics reveal climatic adaptation and genomic divergence between two closely related sweetgum species.</title>
        <authorList>
            <person name="Xu W.Q."/>
            <person name="Ren C.Q."/>
            <person name="Zhang X.Y."/>
            <person name="Comes H.P."/>
            <person name="Liu X.H."/>
            <person name="Li Y.G."/>
            <person name="Kettle C.J."/>
            <person name="Jalonen R."/>
            <person name="Gaisberger H."/>
            <person name="Ma Y.Z."/>
            <person name="Qiu Y.X."/>
        </authorList>
    </citation>
    <scope>NUCLEOTIDE SEQUENCE [LARGE SCALE GENOMIC DNA]</scope>
    <source>
        <strain evidence="3">Hangzhou</strain>
    </source>
</reference>
<organism evidence="3 4">
    <name type="scientific">Liquidambar formosana</name>
    <name type="common">Formosan gum</name>
    <dbReference type="NCBI Taxonomy" id="63359"/>
    <lineage>
        <taxon>Eukaryota</taxon>
        <taxon>Viridiplantae</taxon>
        <taxon>Streptophyta</taxon>
        <taxon>Embryophyta</taxon>
        <taxon>Tracheophyta</taxon>
        <taxon>Spermatophyta</taxon>
        <taxon>Magnoliopsida</taxon>
        <taxon>eudicotyledons</taxon>
        <taxon>Gunneridae</taxon>
        <taxon>Pentapetalae</taxon>
        <taxon>Saxifragales</taxon>
        <taxon>Altingiaceae</taxon>
        <taxon>Liquidambar</taxon>
    </lineage>
</organism>
<keyword evidence="2" id="KW-0012">Acyltransferase</keyword>
<proteinExistence type="predicted"/>
<evidence type="ECO:0000256" key="2">
    <source>
        <dbReference type="ARBA" id="ARBA00023315"/>
    </source>
</evidence>
<sequence>MTYFGNCLALCFVSAKRAELVGENGVFAAAKAIGRKVKELESGVLRGAEKWMSKWKELGEEGRLVSVAGSPKLLVYDTDFGWGRPKKSEVVHVEVSGTFSLAECRDD</sequence>
<dbReference type="EMBL" id="JBBPBK010000005">
    <property type="protein sequence ID" value="KAK9285951.1"/>
    <property type="molecule type" value="Genomic_DNA"/>
</dbReference>
<dbReference type="Gene3D" id="3.30.559.10">
    <property type="entry name" value="Chloramphenicol acetyltransferase-like domain"/>
    <property type="match status" value="1"/>
</dbReference>